<dbReference type="GO" id="GO:0003677">
    <property type="term" value="F:DNA binding"/>
    <property type="evidence" value="ECO:0007669"/>
    <property type="project" value="UniProtKB-KW"/>
</dbReference>
<protein>
    <submittedName>
        <fullName evidence="5">Repressor protein CI</fullName>
    </submittedName>
</protein>
<sequence length="300" mass="33824">MEFVDFLYRLKQALDFKQDKDVADFLGLSEKAFSARKNRNSIPERHLRAAAAMHPNLHLDVDYILTGSRIHSSLGNLGHNQNTFMKEVVAHIHTRLNLGIDEISEELGIEKERFQRILEGEIDPPLLVLERLVTKFGIDAQWLLTGKSYSNKQNVESATDDDYDFIPMYDVEVSAGNGAAAYGVTEPAMHLAFRKDWLKSRGLYAKDLNCVIARGDSMEPTISSKDTLLVDTSKTNPRDGHIYVIRSGETLWVKRIQKQIDGSLLLISDNDTYPPMSLMLADHPDIQVIGQVVQISKDLN</sequence>
<dbReference type="Gene3D" id="2.10.109.10">
    <property type="entry name" value="Umud Fragment, subunit A"/>
    <property type="match status" value="1"/>
</dbReference>
<dbReference type="InterPro" id="IPR036286">
    <property type="entry name" value="LexA/Signal_pep-like_sf"/>
</dbReference>
<dbReference type="InterPro" id="IPR001387">
    <property type="entry name" value="Cro/C1-type_HTH"/>
</dbReference>
<dbReference type="CDD" id="cd00093">
    <property type="entry name" value="HTH_XRE"/>
    <property type="match status" value="1"/>
</dbReference>
<dbReference type="InterPro" id="IPR039418">
    <property type="entry name" value="LexA-like"/>
</dbReference>
<evidence type="ECO:0000313" key="5">
    <source>
        <dbReference type="EMBL" id="DAD68750.1"/>
    </source>
</evidence>
<evidence type="ECO:0000256" key="1">
    <source>
        <dbReference type="ARBA" id="ARBA00023015"/>
    </source>
</evidence>
<dbReference type="Pfam" id="PF00717">
    <property type="entry name" value="Peptidase_S24"/>
    <property type="match status" value="1"/>
</dbReference>
<dbReference type="PANTHER" id="PTHR40661">
    <property type="match status" value="1"/>
</dbReference>
<keyword evidence="1" id="KW-0805">Transcription regulation</keyword>
<reference evidence="5" key="1">
    <citation type="journal article" date="2021" name="Proc. Natl. Acad. Sci. U.S.A.">
        <title>A Catalog of Tens of Thousands of Viruses from Human Metagenomes Reveals Hidden Associations with Chronic Diseases.</title>
        <authorList>
            <person name="Tisza M.J."/>
            <person name="Buck C.B."/>
        </authorList>
    </citation>
    <scope>NUCLEOTIDE SEQUENCE</scope>
    <source>
        <strain evidence="5">CtT1Q6</strain>
    </source>
</reference>
<dbReference type="InterPro" id="IPR010744">
    <property type="entry name" value="Phage_CI_N"/>
</dbReference>
<dbReference type="SUPFAM" id="SSF51306">
    <property type="entry name" value="LexA/Signal peptidase"/>
    <property type="match status" value="1"/>
</dbReference>
<dbReference type="InterPro" id="IPR010982">
    <property type="entry name" value="Lambda_DNA-bd_dom_sf"/>
</dbReference>
<feature type="domain" description="HTH cro/C1-type" evidence="4">
    <location>
        <begin position="95"/>
        <end position="143"/>
    </location>
</feature>
<evidence type="ECO:0000256" key="3">
    <source>
        <dbReference type="ARBA" id="ARBA00023163"/>
    </source>
</evidence>
<dbReference type="GO" id="GO:0045892">
    <property type="term" value="P:negative regulation of DNA-templated transcription"/>
    <property type="evidence" value="ECO:0007669"/>
    <property type="project" value="InterPro"/>
</dbReference>
<dbReference type="SUPFAM" id="SSF47413">
    <property type="entry name" value="lambda repressor-like DNA-binding domains"/>
    <property type="match status" value="1"/>
</dbReference>
<organism evidence="5">
    <name type="scientific">Myoviridae sp. ctT1Q6</name>
    <dbReference type="NCBI Taxonomy" id="2823546"/>
    <lineage>
        <taxon>Viruses</taxon>
        <taxon>Duplodnaviria</taxon>
        <taxon>Heunggongvirae</taxon>
        <taxon>Uroviricota</taxon>
        <taxon>Caudoviricetes</taxon>
    </lineage>
</organism>
<evidence type="ECO:0000256" key="2">
    <source>
        <dbReference type="ARBA" id="ARBA00023125"/>
    </source>
</evidence>
<name>A0A8S5LFM7_9CAUD</name>
<evidence type="ECO:0000259" key="4">
    <source>
        <dbReference type="PROSITE" id="PS50943"/>
    </source>
</evidence>
<dbReference type="Pfam" id="PF12844">
    <property type="entry name" value="HTH_19"/>
    <property type="match status" value="1"/>
</dbReference>
<dbReference type="PROSITE" id="PS50943">
    <property type="entry name" value="HTH_CROC1"/>
    <property type="match status" value="1"/>
</dbReference>
<dbReference type="PANTHER" id="PTHR40661:SF3">
    <property type="entry name" value="FELS-1 PROPHAGE TRANSCRIPTIONAL REGULATOR"/>
    <property type="match status" value="1"/>
</dbReference>
<dbReference type="CDD" id="cd06529">
    <property type="entry name" value="S24_LexA-like"/>
    <property type="match status" value="1"/>
</dbReference>
<accession>A0A8S5LFM7</accession>
<keyword evidence="2" id="KW-0238">DNA-binding</keyword>
<dbReference type="EMBL" id="BK014708">
    <property type="protein sequence ID" value="DAD68750.1"/>
    <property type="molecule type" value="Genomic_DNA"/>
</dbReference>
<keyword evidence="3" id="KW-0804">Transcription</keyword>
<proteinExistence type="predicted"/>
<dbReference type="InterPro" id="IPR015927">
    <property type="entry name" value="Peptidase_S24_S26A/B/C"/>
</dbReference>
<dbReference type="Gene3D" id="1.10.260.40">
    <property type="entry name" value="lambda repressor-like DNA-binding domains"/>
    <property type="match status" value="1"/>
</dbReference>
<dbReference type="Pfam" id="PF07022">
    <property type="entry name" value="Phage_CI_repr"/>
    <property type="match status" value="1"/>
</dbReference>